<dbReference type="PANTHER" id="PTHR43883">
    <property type="entry name" value="SLR0207 PROTEIN"/>
    <property type="match status" value="1"/>
</dbReference>
<evidence type="ECO:0000256" key="1">
    <source>
        <dbReference type="SAM" id="MobiDB-lite"/>
    </source>
</evidence>
<dbReference type="InterPro" id="IPR021122">
    <property type="entry name" value="RNA_ligase_dom_REL/Rnl2"/>
</dbReference>
<dbReference type="Proteomes" id="UP000005940">
    <property type="component" value="Chromosome"/>
</dbReference>
<dbReference type="Pfam" id="PF09414">
    <property type="entry name" value="RNA_ligase"/>
    <property type="match status" value="1"/>
</dbReference>
<dbReference type="InterPro" id="IPR027417">
    <property type="entry name" value="P-loop_NTPase"/>
</dbReference>
<feature type="domain" description="RNA ligase" evidence="2">
    <location>
        <begin position="33"/>
        <end position="183"/>
    </location>
</feature>
<organism evidence="3 4">
    <name type="scientific">Streptomyces tsukubensis (strain DSM 42081 / NBRC 108919 / NRRL 18488 / 9993)</name>
    <dbReference type="NCBI Taxonomy" id="1114943"/>
    <lineage>
        <taxon>Bacteria</taxon>
        <taxon>Bacillati</taxon>
        <taxon>Actinomycetota</taxon>
        <taxon>Actinomycetes</taxon>
        <taxon>Kitasatosporales</taxon>
        <taxon>Streptomycetaceae</taxon>
        <taxon>Streptomyces</taxon>
    </lineage>
</organism>
<dbReference type="Gene3D" id="3.30.470.30">
    <property type="entry name" value="DNA ligase/mRNA capping enzyme"/>
    <property type="match status" value="1"/>
</dbReference>
<reference evidence="3 4" key="1">
    <citation type="journal article" date="2012" name="J. Bacteriol.">
        <title>Draft genome of Streptomyces tsukubaensis NRRL 18488, the producer of the clinically important immunosuppressant tacrolimus (FK506).</title>
        <authorList>
            <person name="Barreiro C."/>
            <person name="Prieto C."/>
            <person name="Sola-Landa A."/>
            <person name="Solera E."/>
            <person name="Martinez-Castro M."/>
            <person name="Perez-Redondo R."/>
            <person name="Garcia-Estrada C."/>
            <person name="Aparicio J.F."/>
            <person name="Fernandez-Martinez L.T."/>
            <person name="Santos-Aberturas J."/>
            <person name="Salehi-Najafabadi Z."/>
            <person name="Rodriguez-Garcia A."/>
            <person name="Tauch A."/>
            <person name="Martin J.F."/>
        </authorList>
    </citation>
    <scope>NUCLEOTIDE SEQUENCE [LARGE SCALE GENOMIC DNA]</scope>
    <source>
        <strain evidence="4">DSM 42081 / NBRC 108919 / NRRL 18488 / 9993</strain>
    </source>
</reference>
<dbReference type="Gene3D" id="3.40.50.300">
    <property type="entry name" value="P-loop containing nucleotide triphosphate hydrolases"/>
    <property type="match status" value="1"/>
</dbReference>
<dbReference type="GO" id="GO:0016301">
    <property type="term" value="F:kinase activity"/>
    <property type="evidence" value="ECO:0007669"/>
    <property type="project" value="UniProtKB-KW"/>
</dbReference>
<evidence type="ECO:0000313" key="3">
    <source>
        <dbReference type="EMBL" id="QKM68033.1"/>
    </source>
</evidence>
<protein>
    <submittedName>
        <fullName evidence="3">Kinase</fullName>
    </submittedName>
</protein>
<dbReference type="SUPFAM" id="SSF56091">
    <property type="entry name" value="DNA ligase/mRNA capping enzyme, catalytic domain"/>
    <property type="match status" value="1"/>
</dbReference>
<name>A0A7G3UCC0_STRT9</name>
<accession>A0A7G3UCC0</accession>
<dbReference type="AlphaFoldDB" id="A0A7G3UCC0"/>
<dbReference type="RefSeq" id="WP_130584904.1">
    <property type="nucleotide sequence ID" value="NZ_CP029159.1"/>
</dbReference>
<feature type="compositionally biased region" description="Gly residues" evidence="1">
    <location>
        <begin position="558"/>
        <end position="567"/>
    </location>
</feature>
<keyword evidence="3" id="KW-0808">Transferase</keyword>
<keyword evidence="4" id="KW-1185">Reference proteome</keyword>
<proteinExistence type="predicted"/>
<gene>
    <name evidence="3" type="ORF">STSU_013460</name>
</gene>
<dbReference type="SUPFAM" id="SSF52540">
    <property type="entry name" value="P-loop containing nucleoside triphosphate hydrolases"/>
    <property type="match status" value="1"/>
</dbReference>
<keyword evidence="3" id="KW-0418">Kinase</keyword>
<sequence length="567" mass="61596">MRTHYPRTPHLPWSPGATPDDVRITGPAAFAGREIVVTEKLDGENTTLYADGLHARSLDSGHHPSRTWAKALQGRVGGAIPAGWRICGENVYARHSLAYDALDGYFYGFSVWDDRGRCLPWDRTAAFLRGLGIPVPPVLWRGVYDERALRGLRIDTRRQEGYVVRTADGFGTADFGTRVAKWVRPRHVRTGRHWMHSAVVPNGRSPGAALWDVRSGAAVGAAELAAAAGLGAEPPYPLGDPAAAEGLGLLGEERLTAALGLLLHARPRGGLAGRLAPAVGMRTARRTADLVGLFPRLYRPFPDGERRGGLIRMAYAADPRVLHTVAAALAPTEEAREQTAWSALYAEDAGLFETPAPWESWRFDGLPPGAGDRCRAEAREAYADGRISGAWDAEAATWRRRDGRFPELVQLVGPSGSGKSTYARTVRADRRISLDALREEAGSRTDQRSNGAILRRGLDRLDRALAEGGTVVWDATSLDRRQRAPVHAVATRRSALITHAVVLVDGTELVRRNGVREHPVPPAVLERQLRRFTPPYPGEAHRTRYIGATGTVEDTDGYGPGGADADQ</sequence>
<evidence type="ECO:0000259" key="2">
    <source>
        <dbReference type="Pfam" id="PF09414"/>
    </source>
</evidence>
<dbReference type="Pfam" id="PF13671">
    <property type="entry name" value="AAA_33"/>
    <property type="match status" value="1"/>
</dbReference>
<dbReference type="PANTHER" id="PTHR43883:SF1">
    <property type="entry name" value="GLUCONOKINASE"/>
    <property type="match status" value="1"/>
</dbReference>
<evidence type="ECO:0000313" key="4">
    <source>
        <dbReference type="Proteomes" id="UP000005940"/>
    </source>
</evidence>
<feature type="region of interest" description="Disordered" evidence="1">
    <location>
        <begin position="548"/>
        <end position="567"/>
    </location>
</feature>
<dbReference type="InterPro" id="IPR052732">
    <property type="entry name" value="Cell-binding_unc_protein"/>
</dbReference>
<dbReference type="EMBL" id="CP029159">
    <property type="protein sequence ID" value="QKM68033.1"/>
    <property type="molecule type" value="Genomic_DNA"/>
</dbReference>